<dbReference type="GO" id="GO:0016779">
    <property type="term" value="F:nucleotidyltransferase activity"/>
    <property type="evidence" value="ECO:0007669"/>
    <property type="project" value="UniProtKB-KW"/>
</dbReference>
<protein>
    <submittedName>
        <fullName evidence="4">Phosphocholine cytidylyltransferase family protein</fullName>
    </submittedName>
</protein>
<keyword evidence="1 4" id="KW-0808">Transferase</keyword>
<name>A0A7C4VUR4_FERPE</name>
<dbReference type="InterPro" id="IPR005835">
    <property type="entry name" value="NTP_transferase_dom"/>
</dbReference>
<dbReference type="Pfam" id="PF00483">
    <property type="entry name" value="NTP_transferase"/>
    <property type="match status" value="1"/>
</dbReference>
<evidence type="ECO:0000256" key="2">
    <source>
        <dbReference type="ARBA" id="ARBA00022695"/>
    </source>
</evidence>
<reference evidence="4" key="1">
    <citation type="journal article" date="2020" name="mSystems">
        <title>Genome- and Community-Level Interaction Insights into Carbon Utilization and Element Cycling Functions of Hydrothermarchaeota in Hydrothermal Sediment.</title>
        <authorList>
            <person name="Zhou Z."/>
            <person name="Liu Y."/>
            <person name="Xu W."/>
            <person name="Pan J."/>
            <person name="Luo Z.H."/>
            <person name="Li M."/>
        </authorList>
    </citation>
    <scope>NUCLEOTIDE SEQUENCE [LARGE SCALE GENOMIC DNA]</scope>
    <source>
        <strain evidence="4">SpSt-604</strain>
    </source>
</reference>
<evidence type="ECO:0000313" key="4">
    <source>
        <dbReference type="EMBL" id="HGU41384.1"/>
    </source>
</evidence>
<dbReference type="PANTHER" id="PTHR43584:SF8">
    <property type="entry name" value="N-ACETYLMURAMATE ALPHA-1-PHOSPHATE URIDYLYLTRANSFERASE"/>
    <property type="match status" value="1"/>
</dbReference>
<organism evidence="4">
    <name type="scientific">Fervidobacterium pennivorans</name>
    <dbReference type="NCBI Taxonomy" id="93466"/>
    <lineage>
        <taxon>Bacteria</taxon>
        <taxon>Thermotogati</taxon>
        <taxon>Thermotogota</taxon>
        <taxon>Thermotogae</taxon>
        <taxon>Thermotogales</taxon>
        <taxon>Fervidobacteriaceae</taxon>
        <taxon>Fervidobacterium</taxon>
    </lineage>
</organism>
<keyword evidence="2 4" id="KW-0548">Nucleotidyltransferase</keyword>
<dbReference type="PANTHER" id="PTHR43584">
    <property type="entry name" value="NUCLEOTIDYL TRANSFERASE"/>
    <property type="match status" value="1"/>
</dbReference>
<evidence type="ECO:0000259" key="3">
    <source>
        <dbReference type="Pfam" id="PF00483"/>
    </source>
</evidence>
<feature type="domain" description="Nucleotidyl transferase" evidence="3">
    <location>
        <begin position="2"/>
        <end position="123"/>
    </location>
</feature>
<evidence type="ECO:0000256" key="1">
    <source>
        <dbReference type="ARBA" id="ARBA00022679"/>
    </source>
</evidence>
<sequence>MKSIILAAGMGSRLRPLTFSVPKCLVPVADKPILEYQINALSRAGIKDITIVIGYLGDLVISFVRKWMQENENNQVNVSFIENPFHRTTNNMYSLYLARNEFYGRSFILLNGDVVLSEEIIRNLVLNKENDLVCVDTSVFFEESMKVTIDENGYISNISKSISREMAYGVSIDVYKFSDESSKLLLDMVVQIVEQEKNLREWTEVAMQRLFYEGKLKMRPYDIKGLKWFEVDTPEDLEAANVLFKV</sequence>
<gene>
    <name evidence="4" type="ORF">ENT72_00435</name>
</gene>
<dbReference type="InterPro" id="IPR050065">
    <property type="entry name" value="GlmU-like"/>
</dbReference>
<dbReference type="InterPro" id="IPR029044">
    <property type="entry name" value="Nucleotide-diphossugar_trans"/>
</dbReference>
<proteinExistence type="predicted"/>
<dbReference type="SUPFAM" id="SSF53448">
    <property type="entry name" value="Nucleotide-diphospho-sugar transferases"/>
    <property type="match status" value="1"/>
</dbReference>
<dbReference type="Gene3D" id="3.90.550.10">
    <property type="entry name" value="Spore Coat Polysaccharide Biosynthesis Protein SpsA, Chain A"/>
    <property type="match status" value="1"/>
</dbReference>
<dbReference type="CDD" id="cd02523">
    <property type="entry name" value="PC_cytidylyltransferase"/>
    <property type="match status" value="1"/>
</dbReference>
<comment type="caution">
    <text evidence="4">The sequence shown here is derived from an EMBL/GenBank/DDBJ whole genome shotgun (WGS) entry which is preliminary data.</text>
</comment>
<accession>A0A7C4VUR4</accession>
<dbReference type="EMBL" id="DSZT01000017">
    <property type="protein sequence ID" value="HGU41384.1"/>
    <property type="molecule type" value="Genomic_DNA"/>
</dbReference>
<dbReference type="AlphaFoldDB" id="A0A7C4VUR4"/>